<dbReference type="InterPro" id="IPR047050">
    <property type="entry name" value="NGN"/>
</dbReference>
<evidence type="ECO:0000259" key="8">
    <source>
        <dbReference type="SMART" id="SM00738"/>
    </source>
</evidence>
<dbReference type="CDD" id="cd06091">
    <property type="entry name" value="KOW_NusG"/>
    <property type="match status" value="1"/>
</dbReference>
<dbReference type="SMART" id="SM00739">
    <property type="entry name" value="KOW"/>
    <property type="match status" value="1"/>
</dbReference>
<dbReference type="InterPro" id="IPR014722">
    <property type="entry name" value="Rib_uL2_dom2"/>
</dbReference>
<evidence type="ECO:0000256" key="5">
    <source>
        <dbReference type="HAMAP-Rule" id="MF_00948"/>
    </source>
</evidence>
<dbReference type="SUPFAM" id="SSF82679">
    <property type="entry name" value="N-utilization substance G protein NusG, N-terminal domain"/>
    <property type="match status" value="1"/>
</dbReference>
<dbReference type="AlphaFoldDB" id="Q0AUG6"/>
<name>Q0AUG6_SYNWW</name>
<evidence type="ECO:0000256" key="4">
    <source>
        <dbReference type="ARBA" id="ARBA00023163"/>
    </source>
</evidence>
<dbReference type="NCBIfam" id="TIGR00922">
    <property type="entry name" value="nusG"/>
    <property type="match status" value="1"/>
</dbReference>
<feature type="domain" description="KOW" evidence="9">
    <location>
        <begin position="149"/>
        <end position="176"/>
    </location>
</feature>
<dbReference type="InterPro" id="IPR036735">
    <property type="entry name" value="NGN_dom_sf"/>
</dbReference>
<dbReference type="GO" id="GO:0005829">
    <property type="term" value="C:cytosol"/>
    <property type="evidence" value="ECO:0007669"/>
    <property type="project" value="TreeGrafter"/>
</dbReference>
<dbReference type="GO" id="GO:0006354">
    <property type="term" value="P:DNA-templated transcription elongation"/>
    <property type="evidence" value="ECO:0007669"/>
    <property type="project" value="UniProtKB-UniRule"/>
</dbReference>
<dbReference type="KEGG" id="swo:Swol_2347"/>
<dbReference type="InterPro" id="IPR043425">
    <property type="entry name" value="NusG-like"/>
</dbReference>
<comment type="similarity">
    <text evidence="5 7">Belongs to the NusG family.</text>
</comment>
<dbReference type="FunFam" id="3.30.70.940:FF:000002">
    <property type="entry name" value="Transcription termination/antitermination protein NusG"/>
    <property type="match status" value="1"/>
</dbReference>
<evidence type="ECO:0000313" key="10">
    <source>
        <dbReference type="EMBL" id="ABI69638.1"/>
    </source>
</evidence>
<dbReference type="HAMAP" id="MF_00948">
    <property type="entry name" value="NusG"/>
    <property type="match status" value="1"/>
</dbReference>
<keyword evidence="4 5" id="KW-0804">Transcription</keyword>
<dbReference type="PANTHER" id="PTHR30265:SF2">
    <property type="entry name" value="TRANSCRIPTION TERMINATION_ANTITERMINATION PROTEIN NUSG"/>
    <property type="match status" value="1"/>
</dbReference>
<dbReference type="InterPro" id="IPR015869">
    <property type="entry name" value="Transcrpt_antiterm_NusG_bac_CS"/>
</dbReference>
<dbReference type="SMART" id="SM00738">
    <property type="entry name" value="NGN"/>
    <property type="match status" value="1"/>
</dbReference>
<evidence type="ECO:0000256" key="7">
    <source>
        <dbReference type="RuleBase" id="RU000538"/>
    </source>
</evidence>
<sequence length="203" mass="23521">MDLINDRQAGVTEVLEREQSVEPAEETRLQGDWYVVHTYSGYENKIKVDLSKRVESMNMQDKIFEVIIPEEQEVEYKNGKRKVTNKRIFPGYVIVNMIMDDDSWYVVRHTPGVTGFVGSGSKPIPLHQEEIDKIRRQMGLMEKKTMIIDIEIGESIRVKTGPFANFEGVVRELLPEKGKIRVNISMFGRETPVELDYEQIEKI</sequence>
<dbReference type="EMBL" id="CP000448">
    <property type="protein sequence ID" value="ABI69638.1"/>
    <property type="molecule type" value="Genomic_DNA"/>
</dbReference>
<keyword evidence="2 5" id="KW-0889">Transcription antitermination</keyword>
<dbReference type="PROSITE" id="PS01014">
    <property type="entry name" value="NUSG"/>
    <property type="match status" value="1"/>
</dbReference>
<evidence type="ECO:0000256" key="6">
    <source>
        <dbReference type="NCBIfam" id="TIGR00922"/>
    </source>
</evidence>
<dbReference type="GO" id="GO:0006353">
    <property type="term" value="P:DNA-templated transcription termination"/>
    <property type="evidence" value="ECO:0007669"/>
    <property type="project" value="UniProtKB-UniRule"/>
</dbReference>
<dbReference type="PRINTS" id="PR00338">
    <property type="entry name" value="NUSGTNSCPFCT"/>
</dbReference>
<organism evidence="10 11">
    <name type="scientific">Syntrophomonas wolfei subsp. wolfei (strain DSM 2245B / Goettingen)</name>
    <dbReference type="NCBI Taxonomy" id="335541"/>
    <lineage>
        <taxon>Bacteria</taxon>
        <taxon>Bacillati</taxon>
        <taxon>Bacillota</taxon>
        <taxon>Clostridia</taxon>
        <taxon>Eubacteriales</taxon>
        <taxon>Syntrophomonadaceae</taxon>
        <taxon>Syntrophomonas</taxon>
    </lineage>
</organism>
<dbReference type="GO" id="GO:0032784">
    <property type="term" value="P:regulation of DNA-templated transcription elongation"/>
    <property type="evidence" value="ECO:0007669"/>
    <property type="project" value="InterPro"/>
</dbReference>
<dbReference type="InterPro" id="IPR005824">
    <property type="entry name" value="KOW"/>
</dbReference>
<protein>
    <recommendedName>
        <fullName evidence="5 6">Transcription termination/antitermination protein NusG</fullName>
    </recommendedName>
</protein>
<dbReference type="Pfam" id="PF02357">
    <property type="entry name" value="NusG"/>
    <property type="match status" value="1"/>
</dbReference>
<evidence type="ECO:0000313" key="11">
    <source>
        <dbReference type="Proteomes" id="UP000001968"/>
    </source>
</evidence>
<evidence type="ECO:0000259" key="9">
    <source>
        <dbReference type="SMART" id="SM00739"/>
    </source>
</evidence>
<comment type="function">
    <text evidence="5 7">Participates in transcription elongation, termination and antitermination.</text>
</comment>
<evidence type="ECO:0000256" key="1">
    <source>
        <dbReference type="ARBA" id="ARBA00022472"/>
    </source>
</evidence>
<keyword evidence="11" id="KW-1185">Reference proteome</keyword>
<dbReference type="HOGENOM" id="CLU_067287_1_1_9"/>
<dbReference type="Proteomes" id="UP000001968">
    <property type="component" value="Chromosome"/>
</dbReference>
<dbReference type="CDD" id="cd09891">
    <property type="entry name" value="NGN_Bact_1"/>
    <property type="match status" value="1"/>
</dbReference>
<keyword evidence="1 5" id="KW-0806">Transcription termination</keyword>
<dbReference type="InterPro" id="IPR006645">
    <property type="entry name" value="NGN-like_dom"/>
</dbReference>
<dbReference type="Gene3D" id="2.30.30.30">
    <property type="match status" value="1"/>
</dbReference>
<gene>
    <name evidence="5" type="primary">nusG</name>
    <name evidence="10" type="ordered locus">Swol_2347</name>
</gene>
<proteinExistence type="inferred from homology"/>
<dbReference type="STRING" id="335541.Swol_2347"/>
<dbReference type="GO" id="GO:0031564">
    <property type="term" value="P:transcription antitermination"/>
    <property type="evidence" value="ECO:0007669"/>
    <property type="project" value="UniProtKB-UniRule"/>
</dbReference>
<dbReference type="InterPro" id="IPR008991">
    <property type="entry name" value="Translation_prot_SH3-like_sf"/>
</dbReference>
<dbReference type="Gene3D" id="3.30.70.940">
    <property type="entry name" value="NusG, N-terminal domain"/>
    <property type="match status" value="1"/>
</dbReference>
<dbReference type="SUPFAM" id="SSF50104">
    <property type="entry name" value="Translation proteins SH3-like domain"/>
    <property type="match status" value="1"/>
</dbReference>
<dbReference type="FunFam" id="2.30.30.30:FF:000002">
    <property type="entry name" value="Transcription termination/antitermination factor NusG"/>
    <property type="match status" value="1"/>
</dbReference>
<dbReference type="PANTHER" id="PTHR30265">
    <property type="entry name" value="RHO-INTERACTING TRANSCRIPTION TERMINATION FACTOR NUSG"/>
    <property type="match status" value="1"/>
</dbReference>
<dbReference type="eggNOG" id="COG0250">
    <property type="taxonomic scope" value="Bacteria"/>
</dbReference>
<keyword evidence="3 5" id="KW-0805">Transcription regulation</keyword>
<accession>Q0AUG6</accession>
<evidence type="ECO:0000256" key="3">
    <source>
        <dbReference type="ARBA" id="ARBA00023015"/>
    </source>
</evidence>
<feature type="domain" description="NusG-like N-terminal" evidence="8">
    <location>
        <begin position="30"/>
        <end position="138"/>
    </location>
</feature>
<dbReference type="InterPro" id="IPR001062">
    <property type="entry name" value="Transcrpt_antiterm_NusG"/>
</dbReference>
<evidence type="ECO:0000256" key="2">
    <source>
        <dbReference type="ARBA" id="ARBA00022814"/>
    </source>
</evidence>
<reference evidence="11" key="1">
    <citation type="journal article" date="2010" name="Environ. Microbiol.">
        <title>The genome of Syntrophomonas wolfei: new insights into syntrophic metabolism and biohydrogen production.</title>
        <authorList>
            <person name="Sieber J.R."/>
            <person name="Sims D.R."/>
            <person name="Han C."/>
            <person name="Kim E."/>
            <person name="Lykidis A."/>
            <person name="Lapidus A.L."/>
            <person name="McDonnald E."/>
            <person name="Rohlin L."/>
            <person name="Culley D.E."/>
            <person name="Gunsalus R."/>
            <person name="McInerney M.J."/>
        </authorList>
    </citation>
    <scope>NUCLEOTIDE SEQUENCE [LARGE SCALE GENOMIC DNA]</scope>
    <source>
        <strain evidence="11">DSM 2245B / Goettingen</strain>
    </source>
</reference>